<evidence type="ECO:0000313" key="1">
    <source>
        <dbReference type="EMBL" id="OGG49990.1"/>
    </source>
</evidence>
<evidence type="ECO:0000313" key="2">
    <source>
        <dbReference type="Proteomes" id="UP000176445"/>
    </source>
</evidence>
<protein>
    <submittedName>
        <fullName evidence="1">Uncharacterized protein</fullName>
    </submittedName>
</protein>
<proteinExistence type="predicted"/>
<dbReference type="Proteomes" id="UP000176445">
    <property type="component" value="Unassembled WGS sequence"/>
</dbReference>
<accession>A0A1F6CLU4</accession>
<sequence length="107" mass="12342">MEGKGKIIDLGKKRRERELPDVPENIAGKTFEEGAENIIRKFEAEYDIEHESVTSRVKTACNYGEDEMLTILADELRGNHNYNAVLVYAVAKRYKQLADEKRRINLD</sequence>
<organism evidence="1 2">
    <name type="scientific">Candidatus Kaiserbacteria bacterium RIFCSPHIGHO2_01_FULL_54_36b</name>
    <dbReference type="NCBI Taxonomy" id="1798483"/>
    <lineage>
        <taxon>Bacteria</taxon>
        <taxon>Candidatus Kaiseribacteriota</taxon>
    </lineage>
</organism>
<dbReference type="EMBL" id="MFKW01000059">
    <property type="protein sequence ID" value="OGG49990.1"/>
    <property type="molecule type" value="Genomic_DNA"/>
</dbReference>
<comment type="caution">
    <text evidence="1">The sequence shown here is derived from an EMBL/GenBank/DDBJ whole genome shotgun (WGS) entry which is preliminary data.</text>
</comment>
<gene>
    <name evidence="1" type="ORF">A2704_06315</name>
</gene>
<reference evidence="1 2" key="1">
    <citation type="journal article" date="2016" name="Nat. Commun.">
        <title>Thousands of microbial genomes shed light on interconnected biogeochemical processes in an aquifer system.</title>
        <authorList>
            <person name="Anantharaman K."/>
            <person name="Brown C.T."/>
            <person name="Hug L.A."/>
            <person name="Sharon I."/>
            <person name="Castelle C.J."/>
            <person name="Probst A.J."/>
            <person name="Thomas B.C."/>
            <person name="Singh A."/>
            <person name="Wilkins M.J."/>
            <person name="Karaoz U."/>
            <person name="Brodie E.L."/>
            <person name="Williams K.H."/>
            <person name="Hubbard S.S."/>
            <person name="Banfield J.F."/>
        </authorList>
    </citation>
    <scope>NUCLEOTIDE SEQUENCE [LARGE SCALE GENOMIC DNA]</scope>
</reference>
<name>A0A1F6CLU4_9BACT</name>
<dbReference type="AlphaFoldDB" id="A0A1F6CLU4"/>